<dbReference type="NCBIfam" id="TIGR04001">
    <property type="entry name" value="thiol_BshB1"/>
    <property type="match status" value="1"/>
</dbReference>
<dbReference type="RefSeq" id="WP_205003193.1">
    <property type="nucleotide sequence ID" value="NZ_JAFBER010000007.1"/>
</dbReference>
<keyword evidence="2" id="KW-1185">Reference proteome</keyword>
<dbReference type="Gene3D" id="3.40.50.10320">
    <property type="entry name" value="LmbE-like"/>
    <property type="match status" value="1"/>
</dbReference>
<dbReference type="InterPro" id="IPR023842">
    <property type="entry name" value="Bacillithiol_biosynth_BshB1"/>
</dbReference>
<dbReference type="InterPro" id="IPR024078">
    <property type="entry name" value="LmbE-like_dom_sf"/>
</dbReference>
<dbReference type="InterPro" id="IPR003737">
    <property type="entry name" value="GlcNAc_PI_deacetylase-related"/>
</dbReference>
<sequence>MEQVKLDILAFGAHPDDAEIGMGGTIALHTAKGFKVGICDLTKAELSSNGNIVMRAEEASQASDKLGLAVRENLGFPDRGLALDDLMIAKVVDVIRLYKPELVFAPYFEDRHPDHGHCGRLVEEAVFSAKIRKYQGAQGLPSHKVKDLYYYFINGFHKADFVVDITDVHKVKMDALKSYRSQFTLLDDNVETPLTNGYLEAVESRDRLYGKETETLFAEGFKTSRPLKRKYLIGESS</sequence>
<evidence type="ECO:0000313" key="2">
    <source>
        <dbReference type="Proteomes" id="UP000808914"/>
    </source>
</evidence>
<comment type="caution">
    <text evidence="1">The sequence shown here is derived from an EMBL/GenBank/DDBJ whole genome shotgun (WGS) entry which is preliminary data.</text>
</comment>
<dbReference type="Proteomes" id="UP000808914">
    <property type="component" value="Unassembled WGS sequence"/>
</dbReference>
<reference evidence="1 2" key="1">
    <citation type="submission" date="2021-01" db="EMBL/GenBank/DDBJ databases">
        <title>Genomic Encyclopedia of Type Strains, Phase IV (KMG-IV): sequencing the most valuable type-strain genomes for metagenomic binning, comparative biology and taxonomic classification.</title>
        <authorList>
            <person name="Goeker M."/>
        </authorList>
    </citation>
    <scope>NUCLEOTIDE SEQUENCE [LARGE SCALE GENOMIC DNA]</scope>
    <source>
        <strain evidence="1 2">DSM 28236</strain>
    </source>
</reference>
<dbReference type="EMBL" id="JAFBER010000007">
    <property type="protein sequence ID" value="MBM7645268.1"/>
    <property type="molecule type" value="Genomic_DNA"/>
</dbReference>
<dbReference type="Pfam" id="PF02585">
    <property type="entry name" value="PIG-L"/>
    <property type="match status" value="1"/>
</dbReference>
<gene>
    <name evidence="1" type="ORF">JOD45_001479</name>
</gene>
<proteinExistence type="predicted"/>
<dbReference type="SUPFAM" id="SSF102588">
    <property type="entry name" value="LmbE-like"/>
    <property type="match status" value="1"/>
</dbReference>
<name>A0ABS2PYZ4_9BACL</name>
<protein>
    <submittedName>
        <fullName evidence="1">Bacillithiol biosynthesis deacetylase BshB1</fullName>
    </submittedName>
</protein>
<accession>A0ABS2PYZ4</accession>
<dbReference type="PANTHER" id="PTHR12993">
    <property type="entry name" value="N-ACETYLGLUCOSAMINYL-PHOSPHATIDYLINOSITOL DE-N-ACETYLASE-RELATED"/>
    <property type="match status" value="1"/>
</dbReference>
<organism evidence="1 2">
    <name type="scientific">Scopulibacillus daqui</name>
    <dbReference type="NCBI Taxonomy" id="1469162"/>
    <lineage>
        <taxon>Bacteria</taxon>
        <taxon>Bacillati</taxon>
        <taxon>Bacillota</taxon>
        <taxon>Bacilli</taxon>
        <taxon>Bacillales</taxon>
        <taxon>Sporolactobacillaceae</taxon>
        <taxon>Scopulibacillus</taxon>
    </lineage>
</organism>
<evidence type="ECO:0000313" key="1">
    <source>
        <dbReference type="EMBL" id="MBM7645268.1"/>
    </source>
</evidence>
<dbReference type="PANTHER" id="PTHR12993:SF30">
    <property type="entry name" value="N-ACETYL-ALPHA-D-GLUCOSAMINYL L-MALATE DEACETYLASE 1"/>
    <property type="match status" value="1"/>
</dbReference>